<gene>
    <name evidence="9" type="primary">LOC113863426</name>
</gene>
<dbReference type="GO" id="GO:0043531">
    <property type="term" value="F:ADP binding"/>
    <property type="evidence" value="ECO:0007669"/>
    <property type="project" value="InterPro"/>
</dbReference>
<dbReference type="PANTHER" id="PTHR23155">
    <property type="entry name" value="DISEASE RESISTANCE PROTEIN RP"/>
    <property type="match status" value="1"/>
</dbReference>
<dbReference type="Gene3D" id="1.10.8.430">
    <property type="entry name" value="Helical domain of apoptotic protease-activating factors"/>
    <property type="match status" value="1"/>
</dbReference>
<dbReference type="Gene3D" id="3.80.10.10">
    <property type="entry name" value="Ribonuclease Inhibitor"/>
    <property type="match status" value="1"/>
</dbReference>
<dbReference type="InterPro" id="IPR044974">
    <property type="entry name" value="Disease_R_plants"/>
</dbReference>
<dbReference type="InterPro" id="IPR042197">
    <property type="entry name" value="Apaf_helical"/>
</dbReference>
<dbReference type="InterPro" id="IPR032675">
    <property type="entry name" value="LRR_dom_sf"/>
</dbReference>
<keyword evidence="2" id="KW-0547">Nucleotide-binding</keyword>
<feature type="domain" description="Disease resistance R13L4/SHOC-2-like LRR" evidence="7">
    <location>
        <begin position="557"/>
        <end position="754"/>
    </location>
</feature>
<dbReference type="CDD" id="cd14798">
    <property type="entry name" value="RX-CC_like"/>
    <property type="match status" value="1"/>
</dbReference>
<proteinExistence type="predicted"/>
<dbReference type="InterPro" id="IPR027417">
    <property type="entry name" value="P-loop_NTPase"/>
</dbReference>
<keyword evidence="8" id="KW-1185">Reference proteome</keyword>
<dbReference type="Gene3D" id="1.20.5.4130">
    <property type="match status" value="1"/>
</dbReference>
<sequence length="895" mass="103066">MADAVVSSLLQNLSQLLRDEFKLLSGVKDKINSLRNDLRFIDIFLKRSMDNRNDDLVKEVVNQIRDVAFKAEDVVDIYVATIAEHRSRNIVSKLFHLKERFMVLHEVNDEIEKIKNRIEEIYKNRERYCITERASTSEDVDAIAAKSLRERRKDVEEKDVVGFVNDLNFVIEKLVEEGDSGRKVASIVGMGGLGKTTFARKIYNNEQVKKCFPLRAWGYVSNDYRARELLLSLLKCLLSTSEYDDLFKKKEDEVEDIAGSEEKLKTKVRECLKGKKYFVVLDDIWNTEVWNSIEDAFADDDDGSVGRILITSREMEVGNYVGTISPYHLPFLSVEESWHLFSKKVFRGNECPSDLEPLGRSIVESCKGLPLAIVVLAGHVAKKEKSQREWTKIKNITWHLTQDKIQVMNILRLSYDSLPRRLKPCFLYFGIYPEDYEIRARDVIQMWIAEGFIQLHEAGIPSPAEPEDVAECYLDELVDRSLVQVASRKSDGRVKTCRIHDLLRDLCISESKSEKFMEVCTDPNDMDTLGNATPRRLSIQSKVTSNESGYNANLSCARSFFFFSDETDYSMDLGEKSLKLARVVYLKCEQFCLFSLPPVDRKMVHLRYLRVDKMDLSIPASIRNLMNLETLDVRFAEMVSIEIWKLKRLKHLYIRSLEKVQVLPESQRKIKGNLQTLLLTSSHDPGMVSLLNNDIFPRLRKLIFFWYDTSIKQLPSLDHLSNLHSLKINTSLELPSEANAFPSNLTKVTFQEIYGESAPLFLKNMKAVGQLASLQILKLKGFYHEIWFDLNVDAGEFPQLKVFQMSGILINSWILKEGAMPCLQNVVIKDCSLLRWISEQLWSITTLREVHVLNPRKQLADRLRRVELKNSCKLVISGVVRESEDAVWSEGEDIN</sequence>
<dbReference type="InterPro" id="IPR041118">
    <property type="entry name" value="Rx_N"/>
</dbReference>
<feature type="domain" description="Disease resistance N-terminal" evidence="5">
    <location>
        <begin position="5"/>
        <end position="89"/>
    </location>
</feature>
<evidence type="ECO:0000313" key="9">
    <source>
        <dbReference type="RefSeq" id="XP_027352800.1"/>
    </source>
</evidence>
<feature type="domain" description="NB-ARC" evidence="4">
    <location>
        <begin position="167"/>
        <end position="349"/>
    </location>
</feature>
<feature type="domain" description="Disease resistance protein winged helix" evidence="6">
    <location>
        <begin position="431"/>
        <end position="507"/>
    </location>
</feature>
<dbReference type="SUPFAM" id="SSF52540">
    <property type="entry name" value="P-loop containing nucleoside triphosphate hydrolases"/>
    <property type="match status" value="1"/>
</dbReference>
<keyword evidence="1" id="KW-0677">Repeat</keyword>
<dbReference type="GO" id="GO:0098542">
    <property type="term" value="P:defense response to other organism"/>
    <property type="evidence" value="ECO:0007669"/>
    <property type="project" value="TreeGrafter"/>
</dbReference>
<dbReference type="GeneID" id="113863426"/>
<accession>A0A8B8L996</accession>
<dbReference type="InterPro" id="IPR038005">
    <property type="entry name" value="RX-like_CC"/>
</dbReference>
<dbReference type="KEGG" id="aprc:113863426"/>
<evidence type="ECO:0000259" key="5">
    <source>
        <dbReference type="Pfam" id="PF18052"/>
    </source>
</evidence>
<evidence type="ECO:0000256" key="2">
    <source>
        <dbReference type="ARBA" id="ARBA00022741"/>
    </source>
</evidence>
<keyword evidence="3" id="KW-0611">Plant defense</keyword>
<evidence type="ECO:0000256" key="3">
    <source>
        <dbReference type="ARBA" id="ARBA00022821"/>
    </source>
</evidence>
<evidence type="ECO:0000313" key="8">
    <source>
        <dbReference type="Proteomes" id="UP000694853"/>
    </source>
</evidence>
<evidence type="ECO:0000256" key="1">
    <source>
        <dbReference type="ARBA" id="ARBA00022737"/>
    </source>
</evidence>
<dbReference type="InterPro" id="IPR058922">
    <property type="entry name" value="WHD_DRP"/>
</dbReference>
<dbReference type="PANTHER" id="PTHR23155:SF1193">
    <property type="entry name" value="DISEASE RESISTANCE PROTEIN RPP13-RELATED"/>
    <property type="match status" value="1"/>
</dbReference>
<reference evidence="9" key="2">
    <citation type="submission" date="2025-08" db="UniProtKB">
        <authorList>
            <consortium name="RefSeq"/>
        </authorList>
    </citation>
    <scope>IDENTIFICATION</scope>
    <source>
        <tissue evidence="9">Young leaves</tissue>
    </source>
</reference>
<name>A0A8B8L996_ABRPR</name>
<dbReference type="FunFam" id="1.10.10.10:FF:000322">
    <property type="entry name" value="Probable disease resistance protein At1g63360"/>
    <property type="match status" value="1"/>
</dbReference>
<protein>
    <submittedName>
        <fullName evidence="9">Disease resistance protein RPP13-like</fullName>
    </submittedName>
</protein>
<dbReference type="PRINTS" id="PR00364">
    <property type="entry name" value="DISEASERSIST"/>
</dbReference>
<dbReference type="Gene3D" id="1.10.10.10">
    <property type="entry name" value="Winged helix-like DNA-binding domain superfamily/Winged helix DNA-binding domain"/>
    <property type="match status" value="1"/>
</dbReference>
<evidence type="ECO:0000259" key="4">
    <source>
        <dbReference type="Pfam" id="PF00931"/>
    </source>
</evidence>
<dbReference type="Proteomes" id="UP000694853">
    <property type="component" value="Unplaced"/>
</dbReference>
<evidence type="ECO:0000259" key="7">
    <source>
        <dbReference type="Pfam" id="PF23598"/>
    </source>
</evidence>
<dbReference type="InterPro" id="IPR036388">
    <property type="entry name" value="WH-like_DNA-bd_sf"/>
</dbReference>
<dbReference type="SUPFAM" id="SSF52058">
    <property type="entry name" value="L domain-like"/>
    <property type="match status" value="1"/>
</dbReference>
<evidence type="ECO:0000259" key="6">
    <source>
        <dbReference type="Pfam" id="PF23559"/>
    </source>
</evidence>
<reference evidence="8" key="1">
    <citation type="journal article" date="2019" name="Toxins">
        <title>Detection of Abrin-Like and Prepropulchellin-Like Toxin Genes and Transcripts Using Whole Genome Sequencing and Full-Length Transcript Sequencing of Abrus precatorius.</title>
        <authorList>
            <person name="Hovde B.T."/>
            <person name="Daligault H.E."/>
            <person name="Hanschen E.R."/>
            <person name="Kunde Y.A."/>
            <person name="Johnson M.B."/>
            <person name="Starkenburg S.R."/>
            <person name="Johnson S.L."/>
        </authorList>
    </citation>
    <scope>NUCLEOTIDE SEQUENCE [LARGE SCALE GENOMIC DNA]</scope>
</reference>
<dbReference type="Gene3D" id="3.40.50.300">
    <property type="entry name" value="P-loop containing nucleotide triphosphate hydrolases"/>
    <property type="match status" value="1"/>
</dbReference>
<dbReference type="Pfam" id="PF18052">
    <property type="entry name" value="Rx_N"/>
    <property type="match status" value="1"/>
</dbReference>
<dbReference type="RefSeq" id="XP_027352800.1">
    <property type="nucleotide sequence ID" value="XM_027496999.1"/>
</dbReference>
<dbReference type="InterPro" id="IPR002182">
    <property type="entry name" value="NB-ARC"/>
</dbReference>
<dbReference type="Pfam" id="PF23559">
    <property type="entry name" value="WHD_DRP"/>
    <property type="match status" value="1"/>
</dbReference>
<dbReference type="InterPro" id="IPR055414">
    <property type="entry name" value="LRR_R13L4/SHOC2-like"/>
</dbReference>
<dbReference type="AlphaFoldDB" id="A0A8B8L996"/>
<dbReference type="Pfam" id="PF00931">
    <property type="entry name" value="NB-ARC"/>
    <property type="match status" value="1"/>
</dbReference>
<organism evidence="8 9">
    <name type="scientific">Abrus precatorius</name>
    <name type="common">Indian licorice</name>
    <name type="synonym">Glycine abrus</name>
    <dbReference type="NCBI Taxonomy" id="3816"/>
    <lineage>
        <taxon>Eukaryota</taxon>
        <taxon>Viridiplantae</taxon>
        <taxon>Streptophyta</taxon>
        <taxon>Embryophyta</taxon>
        <taxon>Tracheophyta</taxon>
        <taxon>Spermatophyta</taxon>
        <taxon>Magnoliopsida</taxon>
        <taxon>eudicotyledons</taxon>
        <taxon>Gunneridae</taxon>
        <taxon>Pentapetalae</taxon>
        <taxon>rosids</taxon>
        <taxon>fabids</taxon>
        <taxon>Fabales</taxon>
        <taxon>Fabaceae</taxon>
        <taxon>Papilionoideae</taxon>
        <taxon>50 kb inversion clade</taxon>
        <taxon>NPAAA clade</taxon>
        <taxon>indigoferoid/millettioid clade</taxon>
        <taxon>Abreae</taxon>
        <taxon>Abrus</taxon>
    </lineage>
</organism>
<dbReference type="Pfam" id="PF23598">
    <property type="entry name" value="LRR_14"/>
    <property type="match status" value="1"/>
</dbReference>
<dbReference type="OrthoDB" id="3027644at2759"/>
<dbReference type="FunFam" id="3.40.50.300:FF:001091">
    <property type="entry name" value="Probable disease resistance protein At1g61300"/>
    <property type="match status" value="1"/>
</dbReference>